<evidence type="ECO:0000313" key="2">
    <source>
        <dbReference type="Proteomes" id="UP001159428"/>
    </source>
</evidence>
<organism evidence="1 2">
    <name type="scientific">Pocillopora meandrina</name>
    <dbReference type="NCBI Taxonomy" id="46732"/>
    <lineage>
        <taxon>Eukaryota</taxon>
        <taxon>Metazoa</taxon>
        <taxon>Cnidaria</taxon>
        <taxon>Anthozoa</taxon>
        <taxon>Hexacorallia</taxon>
        <taxon>Scleractinia</taxon>
        <taxon>Astrocoeniina</taxon>
        <taxon>Pocilloporidae</taxon>
        <taxon>Pocillopora</taxon>
    </lineage>
</organism>
<sequence>MKVNMEQTSMQPRLPSRVTTKERAWIVVSFAQRSALPQKFLDFCGSFSIYTIEQTSIDSAMRPLRRGFGCQKRSHTIRDFSLCSLDDAKTMMRCLQKEIDRRRTHASKHIQYSIRCKYATHCGTYVVDCKP</sequence>
<evidence type="ECO:0000313" key="1">
    <source>
        <dbReference type="EMBL" id="CAH3150895.1"/>
    </source>
</evidence>
<name>A0AAU9XL52_9CNID</name>
<accession>A0AAU9XL52</accession>
<feature type="non-terminal residue" evidence="1">
    <location>
        <position position="131"/>
    </location>
</feature>
<comment type="caution">
    <text evidence="1">The sequence shown here is derived from an EMBL/GenBank/DDBJ whole genome shotgun (WGS) entry which is preliminary data.</text>
</comment>
<gene>
    <name evidence="1" type="ORF">PMEA_00024999</name>
</gene>
<reference evidence="1 2" key="1">
    <citation type="submission" date="2022-05" db="EMBL/GenBank/DDBJ databases">
        <authorList>
            <consortium name="Genoscope - CEA"/>
            <person name="William W."/>
        </authorList>
    </citation>
    <scope>NUCLEOTIDE SEQUENCE [LARGE SCALE GENOMIC DNA]</scope>
</reference>
<dbReference type="Proteomes" id="UP001159428">
    <property type="component" value="Unassembled WGS sequence"/>
</dbReference>
<dbReference type="EMBL" id="CALNXJ010000048">
    <property type="protein sequence ID" value="CAH3150895.1"/>
    <property type="molecule type" value="Genomic_DNA"/>
</dbReference>
<keyword evidence="2" id="KW-1185">Reference proteome</keyword>
<protein>
    <submittedName>
        <fullName evidence="1">Uncharacterized protein</fullName>
    </submittedName>
</protein>
<proteinExistence type="predicted"/>
<dbReference type="AlphaFoldDB" id="A0AAU9XL52"/>